<dbReference type="Proteomes" id="UP000243887">
    <property type="component" value="Unassembled WGS sequence"/>
</dbReference>
<keyword evidence="3" id="KW-1185">Reference proteome</keyword>
<sequence>MGNTKKKGRKRLITSLKKAKEGMEILNESRDWFLLGILNVLGGIDKPILVDIFMAYPDLVEEHGIEDLHLNKVDFEGATKEEFKLANTLSVLRDLMIVVFSQFEKGILIRDGRIEIEEEEDALEMKLIEQITCLISLEEFTDRLRDIKFIVIDEVDYTIITSAFSDESFEVSVLYSMFEHDPKLRDSKNILLWFGHIIILLEIVYYIINYNSKRERG</sequence>
<feature type="transmembrane region" description="Helical" evidence="1">
    <location>
        <begin position="190"/>
        <end position="208"/>
    </location>
</feature>
<keyword evidence="1" id="KW-0472">Membrane</keyword>
<gene>
    <name evidence="2" type="ORF">SAMN04487893_109109</name>
</gene>
<dbReference type="STRING" id="1150112.SAMN04487893_109109"/>
<evidence type="ECO:0000256" key="1">
    <source>
        <dbReference type="SAM" id="Phobius"/>
    </source>
</evidence>
<name>A0A1I3S2H2_9FLAO</name>
<keyword evidence="1" id="KW-1133">Transmembrane helix</keyword>
<evidence type="ECO:0000313" key="3">
    <source>
        <dbReference type="Proteomes" id="UP000243887"/>
    </source>
</evidence>
<dbReference type="AlphaFoldDB" id="A0A1I3S2H2"/>
<dbReference type="RefSeq" id="WP_090679434.1">
    <property type="nucleotide sequence ID" value="NZ_FORU01000009.1"/>
</dbReference>
<evidence type="ECO:0000313" key="2">
    <source>
        <dbReference type="EMBL" id="SFJ53063.1"/>
    </source>
</evidence>
<organism evidence="2 3">
    <name type="scientific">Myroides guanonis</name>
    <dbReference type="NCBI Taxonomy" id="1150112"/>
    <lineage>
        <taxon>Bacteria</taxon>
        <taxon>Pseudomonadati</taxon>
        <taxon>Bacteroidota</taxon>
        <taxon>Flavobacteriia</taxon>
        <taxon>Flavobacteriales</taxon>
        <taxon>Flavobacteriaceae</taxon>
        <taxon>Myroides</taxon>
    </lineage>
</organism>
<reference evidence="3" key="1">
    <citation type="submission" date="2016-10" db="EMBL/GenBank/DDBJ databases">
        <authorList>
            <person name="Varghese N."/>
            <person name="Submissions S."/>
        </authorList>
    </citation>
    <scope>NUCLEOTIDE SEQUENCE [LARGE SCALE GENOMIC DNA]</scope>
    <source>
        <strain evidence="3">DSM 26542</strain>
    </source>
</reference>
<accession>A0A1I3S2H2</accession>
<proteinExistence type="predicted"/>
<keyword evidence="1" id="KW-0812">Transmembrane</keyword>
<protein>
    <submittedName>
        <fullName evidence="2">Uncharacterized protein</fullName>
    </submittedName>
</protein>
<dbReference type="EMBL" id="FORU01000009">
    <property type="protein sequence ID" value="SFJ53063.1"/>
    <property type="molecule type" value="Genomic_DNA"/>
</dbReference>